<dbReference type="EMBL" id="CAMXCT010002211">
    <property type="protein sequence ID" value="CAI3996443.1"/>
    <property type="molecule type" value="Genomic_DNA"/>
</dbReference>
<proteinExistence type="predicted"/>
<evidence type="ECO:0000313" key="2">
    <source>
        <dbReference type="EMBL" id="CAL4783755.1"/>
    </source>
</evidence>
<dbReference type="EMBL" id="CAMXCT030002211">
    <property type="protein sequence ID" value="CAL4783755.1"/>
    <property type="molecule type" value="Genomic_DNA"/>
</dbReference>
<reference evidence="1" key="1">
    <citation type="submission" date="2022-10" db="EMBL/GenBank/DDBJ databases">
        <authorList>
            <person name="Chen Y."/>
            <person name="Dougan E. K."/>
            <person name="Chan C."/>
            <person name="Rhodes N."/>
            <person name="Thang M."/>
        </authorList>
    </citation>
    <scope>NUCLEOTIDE SEQUENCE</scope>
</reference>
<evidence type="ECO:0000313" key="3">
    <source>
        <dbReference type="Proteomes" id="UP001152797"/>
    </source>
</evidence>
<comment type="caution">
    <text evidence="1">The sequence shown here is derived from an EMBL/GenBank/DDBJ whole genome shotgun (WGS) entry which is preliminary data.</text>
</comment>
<gene>
    <name evidence="1" type="ORF">C1SCF055_LOCUS22921</name>
</gene>
<keyword evidence="3" id="KW-1185">Reference proteome</keyword>
<dbReference type="OrthoDB" id="445539at2759"/>
<name>A0A9P1CT25_9DINO</name>
<reference evidence="2 3" key="2">
    <citation type="submission" date="2024-05" db="EMBL/GenBank/DDBJ databases">
        <authorList>
            <person name="Chen Y."/>
            <person name="Shah S."/>
            <person name="Dougan E. K."/>
            <person name="Thang M."/>
            <person name="Chan C."/>
        </authorList>
    </citation>
    <scope>NUCLEOTIDE SEQUENCE [LARGE SCALE GENOMIC DNA]</scope>
</reference>
<sequence>MRSDLDETSEDELLDLLTCHRPASLGPYAWERPSADVHQNRKVDHGHPVHPTKDGHMILEVKHAVGGYHVTPRDEFLLHDELKLLSRSRDVFGKISMDPCMSYRLPKPGCTAGRVLEHSITTINRFLEKYSPMTFKLGITHDAHHRWYCPMYGYQHSKDRFDRLHVVYAASNPYSPAMLEAALIDRFKSTRGCKNVLTGGDRAGSDFDGATCRSQILTAQAVVQDIGQAFGPDLLGLAVMSIQQLELSGQSFGNGIEWFNRISSCLTWTG</sequence>
<protein>
    <submittedName>
        <fullName evidence="1">Uncharacterized protein</fullName>
    </submittedName>
</protein>
<dbReference type="Proteomes" id="UP001152797">
    <property type="component" value="Unassembled WGS sequence"/>
</dbReference>
<dbReference type="AlphaFoldDB" id="A0A9P1CT25"/>
<dbReference type="EMBL" id="CAMXCT020002211">
    <property type="protein sequence ID" value="CAL1149818.1"/>
    <property type="molecule type" value="Genomic_DNA"/>
</dbReference>
<evidence type="ECO:0000313" key="1">
    <source>
        <dbReference type="EMBL" id="CAI3996443.1"/>
    </source>
</evidence>
<organism evidence="1">
    <name type="scientific">Cladocopium goreaui</name>
    <dbReference type="NCBI Taxonomy" id="2562237"/>
    <lineage>
        <taxon>Eukaryota</taxon>
        <taxon>Sar</taxon>
        <taxon>Alveolata</taxon>
        <taxon>Dinophyceae</taxon>
        <taxon>Suessiales</taxon>
        <taxon>Symbiodiniaceae</taxon>
        <taxon>Cladocopium</taxon>
    </lineage>
</organism>
<accession>A0A9P1CT25</accession>